<reference evidence="1" key="1">
    <citation type="submission" date="2014-11" db="EMBL/GenBank/DDBJ databases">
        <authorList>
            <person name="Amaro Gonzalez C."/>
        </authorList>
    </citation>
    <scope>NUCLEOTIDE SEQUENCE</scope>
</reference>
<dbReference type="AlphaFoldDB" id="A0A0E9UVD1"/>
<sequence length="66" mass="7068">MSGKSMEASVGRNGIGFLKGRFIERFISERITLNGASDPRMRNYFSLNPVALLESGLLFGGPSCGG</sequence>
<accession>A0A0E9UVD1</accession>
<proteinExistence type="predicted"/>
<organism evidence="1">
    <name type="scientific">Anguilla anguilla</name>
    <name type="common">European freshwater eel</name>
    <name type="synonym">Muraena anguilla</name>
    <dbReference type="NCBI Taxonomy" id="7936"/>
    <lineage>
        <taxon>Eukaryota</taxon>
        <taxon>Metazoa</taxon>
        <taxon>Chordata</taxon>
        <taxon>Craniata</taxon>
        <taxon>Vertebrata</taxon>
        <taxon>Euteleostomi</taxon>
        <taxon>Actinopterygii</taxon>
        <taxon>Neopterygii</taxon>
        <taxon>Teleostei</taxon>
        <taxon>Anguilliformes</taxon>
        <taxon>Anguillidae</taxon>
        <taxon>Anguilla</taxon>
    </lineage>
</organism>
<name>A0A0E9UVD1_ANGAN</name>
<reference evidence="1" key="2">
    <citation type="journal article" date="2015" name="Fish Shellfish Immunol.">
        <title>Early steps in the European eel (Anguilla anguilla)-Vibrio vulnificus interaction in the gills: Role of the RtxA13 toxin.</title>
        <authorList>
            <person name="Callol A."/>
            <person name="Pajuelo D."/>
            <person name="Ebbesson L."/>
            <person name="Teles M."/>
            <person name="MacKenzie S."/>
            <person name="Amaro C."/>
        </authorList>
    </citation>
    <scope>NUCLEOTIDE SEQUENCE</scope>
</reference>
<dbReference type="EMBL" id="GBXM01038758">
    <property type="protein sequence ID" value="JAH69819.1"/>
    <property type="molecule type" value="Transcribed_RNA"/>
</dbReference>
<protein>
    <submittedName>
        <fullName evidence="1">Uncharacterized protein</fullName>
    </submittedName>
</protein>
<evidence type="ECO:0000313" key="1">
    <source>
        <dbReference type="EMBL" id="JAH69819.1"/>
    </source>
</evidence>